<dbReference type="PROSITE" id="PS51730">
    <property type="entry name" value="GNAT_ATAT"/>
    <property type="match status" value="1"/>
</dbReference>
<comment type="function">
    <text evidence="5">Specifically acetylates 'Lys-40' in alpha-tubulin on the lumenal side of microtubules. Promotes microtubule destabilization and accelerates microtubule dynamics; this activity may be independent of acetylation activity. Acetylates alpha-tubulin with a slow enzymatic rate, due to a catalytic site that is not optimized for acetyl transfer. Enters the microtubule through each end and diffuses quickly throughout the lumen of microtubules. Acetylates only long/old microtubules because of its slow acetylation rate since it does not have time to act on dynamically unstable microtubules before the enzyme is released.</text>
</comment>
<name>A0AAR5PZH1_DENPD</name>
<evidence type="ECO:0000256" key="3">
    <source>
        <dbReference type="ARBA" id="ARBA00051998"/>
    </source>
</evidence>
<dbReference type="GO" id="GO:0070507">
    <property type="term" value="P:regulation of microtubule cytoskeleton organization"/>
    <property type="evidence" value="ECO:0007669"/>
    <property type="project" value="UniProtKB-UniRule"/>
</dbReference>
<dbReference type="Proteomes" id="UP000019118">
    <property type="component" value="Unassembled WGS sequence"/>
</dbReference>
<evidence type="ECO:0000256" key="5">
    <source>
        <dbReference type="HAMAP-Rule" id="MF_03130"/>
    </source>
</evidence>
<keyword evidence="2 5" id="KW-0012">Acyltransferase</keyword>
<dbReference type="InterPro" id="IPR038746">
    <property type="entry name" value="Atat"/>
</dbReference>
<keyword evidence="9" id="KW-1185">Reference proteome</keyword>
<comment type="similarity">
    <text evidence="5">Belongs to the acetyltransferase ATAT1 family.</text>
</comment>
<proteinExistence type="inferred from homology"/>
<accession>A0AAR5PZH1</accession>
<evidence type="ECO:0000313" key="9">
    <source>
        <dbReference type="Proteomes" id="UP000019118"/>
    </source>
</evidence>
<dbReference type="EnsemblMetazoa" id="XM_019910839.1">
    <property type="protein sequence ID" value="XP_019766398.1"/>
    <property type="gene ID" value="LOC109541846"/>
</dbReference>
<dbReference type="EC" id="2.3.1.108" evidence="4 5"/>
<evidence type="ECO:0000256" key="6">
    <source>
        <dbReference type="SAM" id="MobiDB-lite"/>
    </source>
</evidence>
<dbReference type="Gene3D" id="3.40.630.30">
    <property type="match status" value="1"/>
</dbReference>
<dbReference type="InterPro" id="IPR007965">
    <property type="entry name" value="GNAT_ATAT"/>
</dbReference>
<evidence type="ECO:0000313" key="8">
    <source>
        <dbReference type="EnsemblMetazoa" id="XP_019766398.1"/>
    </source>
</evidence>
<dbReference type="PANTHER" id="PTHR12327">
    <property type="entry name" value="ALPHA-TUBULIN N-ACETYLTRANSFERASE 1"/>
    <property type="match status" value="1"/>
</dbReference>
<dbReference type="FunFam" id="3.40.630.30:FF:000060">
    <property type="entry name" value="Alpha-tubulin N-acetyltransferase 1"/>
    <property type="match status" value="1"/>
</dbReference>
<dbReference type="Pfam" id="PF05301">
    <property type="entry name" value="Acetyltransf_16"/>
    <property type="match status" value="1"/>
</dbReference>
<evidence type="ECO:0000256" key="1">
    <source>
        <dbReference type="ARBA" id="ARBA00022679"/>
    </source>
</evidence>
<feature type="site" description="Crucial for catalytic activity" evidence="5">
    <location>
        <position position="121"/>
    </location>
</feature>
<dbReference type="GO" id="GO:0005874">
    <property type="term" value="C:microtubule"/>
    <property type="evidence" value="ECO:0007669"/>
    <property type="project" value="InterPro"/>
</dbReference>
<protein>
    <recommendedName>
        <fullName evidence="4 5">Alpha-tubulin N-acetyltransferase</fullName>
        <shortName evidence="5">Alpha-TAT</shortName>
        <shortName evidence="5">TAT</shortName>
        <ecNumber evidence="4 5">2.3.1.108</ecNumber>
    </recommendedName>
    <alternativeName>
        <fullName evidence="5">Acetyltransferase mec-17 homolog</fullName>
    </alternativeName>
</protein>
<evidence type="ECO:0000256" key="4">
    <source>
        <dbReference type="ARBA" id="ARBA00066570"/>
    </source>
</evidence>
<organism evidence="8 9">
    <name type="scientific">Dendroctonus ponderosae</name>
    <name type="common">Mountain pine beetle</name>
    <dbReference type="NCBI Taxonomy" id="77166"/>
    <lineage>
        <taxon>Eukaryota</taxon>
        <taxon>Metazoa</taxon>
        <taxon>Ecdysozoa</taxon>
        <taxon>Arthropoda</taxon>
        <taxon>Hexapoda</taxon>
        <taxon>Insecta</taxon>
        <taxon>Pterygota</taxon>
        <taxon>Neoptera</taxon>
        <taxon>Endopterygota</taxon>
        <taxon>Coleoptera</taxon>
        <taxon>Polyphaga</taxon>
        <taxon>Cucujiformia</taxon>
        <taxon>Curculionidae</taxon>
        <taxon>Scolytinae</taxon>
        <taxon>Dendroctonus</taxon>
    </lineage>
</organism>
<feature type="binding site" evidence="5">
    <location>
        <begin position="186"/>
        <end position="199"/>
    </location>
    <ligand>
        <name>acetyl-CoA</name>
        <dbReference type="ChEBI" id="CHEBI:57288"/>
    </ligand>
</feature>
<dbReference type="CDD" id="cd04301">
    <property type="entry name" value="NAT_SF"/>
    <property type="match status" value="1"/>
</dbReference>
<evidence type="ECO:0000256" key="2">
    <source>
        <dbReference type="ARBA" id="ARBA00023315"/>
    </source>
</evidence>
<dbReference type="GO" id="GO:0019799">
    <property type="term" value="F:tubulin N-acetyltransferase activity"/>
    <property type="evidence" value="ECO:0007669"/>
    <property type="project" value="UniProtKB-UniRule"/>
</dbReference>
<feature type="binding site" evidence="5">
    <location>
        <begin position="222"/>
        <end position="231"/>
    </location>
    <ligand>
        <name>acetyl-CoA</name>
        <dbReference type="ChEBI" id="CHEBI:57288"/>
    </ligand>
</feature>
<feature type="domain" description="N-acetyltransferase" evidence="7">
    <location>
        <begin position="66"/>
        <end position="252"/>
    </location>
</feature>
<dbReference type="AlphaFoldDB" id="A0AAR5PZH1"/>
<keyword evidence="1 5" id="KW-0808">Transferase</keyword>
<reference evidence="9" key="1">
    <citation type="journal article" date="2013" name="Genome Biol.">
        <title>Draft genome of the mountain pine beetle, Dendroctonus ponderosae Hopkins, a major forest pest.</title>
        <authorList>
            <person name="Keeling C.I."/>
            <person name="Yuen M.M."/>
            <person name="Liao N.Y."/>
            <person name="Docking T.R."/>
            <person name="Chan S.K."/>
            <person name="Taylor G.A."/>
            <person name="Palmquist D.L."/>
            <person name="Jackman S.D."/>
            <person name="Nguyen A."/>
            <person name="Li M."/>
            <person name="Henderson H."/>
            <person name="Janes J.K."/>
            <person name="Zhao Y."/>
            <person name="Pandoh P."/>
            <person name="Moore R."/>
            <person name="Sperling F.A."/>
            <person name="Huber D.P."/>
            <person name="Birol I."/>
            <person name="Jones S.J."/>
            <person name="Bohlmann J."/>
        </authorList>
    </citation>
    <scope>NUCLEOTIDE SEQUENCE</scope>
</reference>
<feature type="region of interest" description="Disordered" evidence="6">
    <location>
        <begin position="257"/>
        <end position="340"/>
    </location>
</feature>
<sequence length="358" mass="40792">MNVANLDRDFLSEFRKQAQSEHLVSTFSHLVLVPVRRSSWWAFRAKNQQPVKSNWRSCADTLSRAMEFRFDLNELFKQPIVEVGNTLIPPGFTGDKRALWDVQSKMSQIVNAIGEASAHAQGLSKPITTADRLRNSEYKLYLLMDPTANNGKGAVTGMLKTGTKGLYVFDRNGQHYQVSPQCVLDFYIHESRQRTGLGRRLFEHMLQRQQIEPEKMAIDRPSDKFLGFLSKHYGLNAPVKQMNNYVVYDGFFPKTHETPAHVDVDKSDEATPKADRPNSLNFEPPEEKLSEPEEEDQTVDGLIEEEIQKLTVAPEMERRGSKSPGPEAAGLMTPRDLGTQGLTDEGYFDLKFFHNRLW</sequence>
<dbReference type="PANTHER" id="PTHR12327:SF0">
    <property type="entry name" value="ALPHA-TUBULIN N-ACETYLTRANSFERASE 1"/>
    <property type="match status" value="1"/>
</dbReference>
<reference evidence="8" key="2">
    <citation type="submission" date="2024-08" db="UniProtKB">
        <authorList>
            <consortium name="EnsemblMetazoa"/>
        </authorList>
    </citation>
    <scope>IDENTIFICATION</scope>
</reference>
<feature type="compositionally biased region" description="Acidic residues" evidence="6">
    <location>
        <begin position="292"/>
        <end position="305"/>
    </location>
</feature>
<feature type="compositionally biased region" description="Basic and acidic residues" evidence="6">
    <location>
        <begin position="257"/>
        <end position="276"/>
    </location>
</feature>
<comment type="catalytic activity">
    <reaction evidence="3 5">
        <text>L-lysyl-[alpha-tubulin] + acetyl-CoA = N(6)-acetyl-L-lysyl-[alpha-tubulin] + CoA + H(+)</text>
        <dbReference type="Rhea" id="RHEA:15277"/>
        <dbReference type="Rhea" id="RHEA-COMP:11278"/>
        <dbReference type="Rhea" id="RHEA-COMP:11279"/>
        <dbReference type="ChEBI" id="CHEBI:15378"/>
        <dbReference type="ChEBI" id="CHEBI:29969"/>
        <dbReference type="ChEBI" id="CHEBI:57287"/>
        <dbReference type="ChEBI" id="CHEBI:57288"/>
        <dbReference type="ChEBI" id="CHEBI:61930"/>
        <dbReference type="EC" id="2.3.1.108"/>
    </reaction>
</comment>
<evidence type="ECO:0000259" key="7">
    <source>
        <dbReference type="PROSITE" id="PS51730"/>
    </source>
</evidence>
<dbReference type="GO" id="GO:0048666">
    <property type="term" value="P:neuron development"/>
    <property type="evidence" value="ECO:0007669"/>
    <property type="project" value="UniProtKB-UniRule"/>
</dbReference>
<dbReference type="HAMAP" id="MF_03130">
    <property type="entry name" value="mec17"/>
    <property type="match status" value="1"/>
</dbReference>